<feature type="transmembrane region" description="Helical" evidence="6">
    <location>
        <begin position="197"/>
        <end position="215"/>
    </location>
</feature>
<evidence type="ECO:0000313" key="7">
    <source>
        <dbReference type="EMBL" id="KGO56457.1"/>
    </source>
</evidence>
<dbReference type="InterPro" id="IPR018824">
    <property type="entry name" value="Conidiation-specific_6"/>
</dbReference>
<dbReference type="InterPro" id="IPR007568">
    <property type="entry name" value="RTA1"/>
</dbReference>
<accession>A0A0A2K210</accession>
<protein>
    <submittedName>
        <fullName evidence="7">RTA-like protein</fullName>
    </submittedName>
</protein>
<comment type="subcellular location">
    <subcellularLocation>
        <location evidence="1">Membrane</location>
        <topology evidence="1">Multi-pass membrane protein</topology>
    </subcellularLocation>
</comment>
<feature type="transmembrane region" description="Helical" evidence="6">
    <location>
        <begin position="116"/>
        <end position="134"/>
    </location>
</feature>
<dbReference type="GeneID" id="27680754"/>
<keyword evidence="8" id="KW-1185">Reference proteome</keyword>
<dbReference type="OrthoDB" id="3358017at2759"/>
<comment type="caution">
    <text evidence="7">The sequence shown here is derived from an EMBL/GenBank/DDBJ whole genome shotgun (WGS) entry which is preliminary data.</text>
</comment>
<evidence type="ECO:0000256" key="5">
    <source>
        <dbReference type="SAM" id="MobiDB-lite"/>
    </source>
</evidence>
<evidence type="ECO:0000256" key="1">
    <source>
        <dbReference type="ARBA" id="ARBA00004141"/>
    </source>
</evidence>
<feature type="region of interest" description="Disordered" evidence="5">
    <location>
        <begin position="334"/>
        <end position="372"/>
    </location>
</feature>
<evidence type="ECO:0000256" key="6">
    <source>
        <dbReference type="SAM" id="Phobius"/>
    </source>
</evidence>
<evidence type="ECO:0000256" key="2">
    <source>
        <dbReference type="ARBA" id="ARBA00022692"/>
    </source>
</evidence>
<keyword evidence="3 6" id="KW-1133">Transmembrane helix</keyword>
<dbReference type="PhylomeDB" id="A0A0A2K210"/>
<dbReference type="Pfam" id="PF10346">
    <property type="entry name" value="Con-6"/>
    <property type="match status" value="1"/>
</dbReference>
<feature type="compositionally biased region" description="Basic and acidic residues" evidence="5">
    <location>
        <begin position="335"/>
        <end position="348"/>
    </location>
</feature>
<feature type="transmembrane region" description="Helical" evidence="6">
    <location>
        <begin position="40"/>
        <end position="63"/>
    </location>
</feature>
<feature type="transmembrane region" description="Helical" evidence="6">
    <location>
        <begin position="14"/>
        <end position="33"/>
    </location>
</feature>
<dbReference type="STRING" id="27334.A0A0A2K210"/>
<dbReference type="PANTHER" id="PTHR31465:SF33">
    <property type="entry name" value="DOMAIN PROTEIN, PUTATIVE (AFU_ORTHOLOGUE AFUA_5G01310)-RELATED"/>
    <property type="match status" value="1"/>
</dbReference>
<evidence type="ECO:0000256" key="3">
    <source>
        <dbReference type="ARBA" id="ARBA00022989"/>
    </source>
</evidence>
<evidence type="ECO:0000256" key="4">
    <source>
        <dbReference type="ARBA" id="ARBA00023136"/>
    </source>
</evidence>
<dbReference type="GO" id="GO:0016020">
    <property type="term" value="C:membrane"/>
    <property type="evidence" value="ECO:0007669"/>
    <property type="project" value="UniProtKB-SubCell"/>
</dbReference>
<feature type="transmembrane region" description="Helical" evidence="6">
    <location>
        <begin position="235"/>
        <end position="253"/>
    </location>
</feature>
<dbReference type="AlphaFoldDB" id="A0A0A2K210"/>
<organism evidence="7 8">
    <name type="scientific">Penicillium expansum</name>
    <name type="common">Blue mold rot fungus</name>
    <dbReference type="NCBI Taxonomy" id="27334"/>
    <lineage>
        <taxon>Eukaryota</taxon>
        <taxon>Fungi</taxon>
        <taxon>Dikarya</taxon>
        <taxon>Ascomycota</taxon>
        <taxon>Pezizomycotina</taxon>
        <taxon>Eurotiomycetes</taxon>
        <taxon>Eurotiomycetidae</taxon>
        <taxon>Eurotiales</taxon>
        <taxon>Aspergillaceae</taxon>
        <taxon>Penicillium</taxon>
    </lineage>
</organism>
<dbReference type="VEuPathDB" id="FungiDB:PEXP_053670"/>
<dbReference type="Proteomes" id="UP000030143">
    <property type="component" value="Unassembled WGS sequence"/>
</dbReference>
<evidence type="ECO:0000313" key="8">
    <source>
        <dbReference type="Proteomes" id="UP000030143"/>
    </source>
</evidence>
<dbReference type="PANTHER" id="PTHR31465">
    <property type="entry name" value="PROTEIN RTA1-RELATED"/>
    <property type="match status" value="1"/>
</dbReference>
<feature type="transmembrane region" description="Helical" evidence="6">
    <location>
        <begin position="154"/>
        <end position="176"/>
    </location>
</feature>
<dbReference type="Pfam" id="PF04479">
    <property type="entry name" value="RTA1"/>
    <property type="match status" value="1"/>
</dbReference>
<proteinExistence type="predicted"/>
<gene>
    <name evidence="7" type="ORF">PEX2_080640</name>
</gene>
<sequence>MAEGFKLYHYNPSVGSAIAFAAVFGLTTAIHIWQLGRNRTWYFIPFVIGGLFEALGYLARYASAEEAPDFTTKPYIAQSLMLLLAPAFFAASIYMILGRIIRMLNGASCSLVRPTWLTKIFVTGDVLSFFIQSGGGGMLATAKDQSKVKLGNNMIVVGLFVQILFFGFFIIISVVFHRRMLATPMHAAGDTRIPWTRYMKVLYTASVLVLVRSIYRVAEYVQGSGGFLQSKEAFIYVFDAALMFICCLLFNFFHPSKILSGYQKARGDPDLEMLNQDTGYTGQVSLGEAKDVDLSIEDELSARRGYTAALANPKVSKKAKRNALDLLNDELGGDTPRHYLNEAPDQSKDQSGLAGVGRAEHKSHHTTQGEND</sequence>
<dbReference type="EMBL" id="JQFZ01000170">
    <property type="protein sequence ID" value="KGO56457.1"/>
    <property type="molecule type" value="Genomic_DNA"/>
</dbReference>
<name>A0A0A2K210_PENEN</name>
<keyword evidence="4 6" id="KW-0472">Membrane</keyword>
<reference evidence="7 8" key="1">
    <citation type="journal article" date="2015" name="Mol. Plant Microbe Interact.">
        <title>Genome, transcriptome, and functional analyses of Penicillium expansum provide new insights into secondary metabolism and pathogenicity.</title>
        <authorList>
            <person name="Ballester A.R."/>
            <person name="Marcet-Houben M."/>
            <person name="Levin E."/>
            <person name="Sela N."/>
            <person name="Selma-Lazaro C."/>
            <person name="Carmona L."/>
            <person name="Wisniewski M."/>
            <person name="Droby S."/>
            <person name="Gonzalez-Candelas L."/>
            <person name="Gabaldon T."/>
        </authorList>
    </citation>
    <scope>NUCLEOTIDE SEQUENCE [LARGE SCALE GENOMIC DNA]</scope>
    <source>
        <strain evidence="7 8">MD-8</strain>
    </source>
</reference>
<dbReference type="HOGENOM" id="CLU_033465_3_1_1"/>
<dbReference type="RefSeq" id="XP_016598252.1">
    <property type="nucleotide sequence ID" value="XM_016745334.1"/>
</dbReference>
<keyword evidence="2 6" id="KW-0812">Transmembrane</keyword>
<feature type="transmembrane region" description="Helical" evidence="6">
    <location>
        <begin position="75"/>
        <end position="96"/>
    </location>
</feature>